<evidence type="ECO:0000256" key="8">
    <source>
        <dbReference type="PROSITE-ProRule" id="PRU00124"/>
    </source>
</evidence>
<evidence type="ECO:0000256" key="1">
    <source>
        <dbReference type="ARBA" id="ARBA00004167"/>
    </source>
</evidence>
<dbReference type="Gene3D" id="2.40.10.10">
    <property type="entry name" value="Trypsin-like serine proteases"/>
    <property type="match status" value="1"/>
</dbReference>
<feature type="compositionally biased region" description="Acidic residues" evidence="10">
    <location>
        <begin position="88"/>
        <end position="100"/>
    </location>
</feature>
<feature type="domain" description="Sushi" evidence="11">
    <location>
        <begin position="112"/>
        <end position="178"/>
    </location>
</feature>
<dbReference type="InterPro" id="IPR009003">
    <property type="entry name" value="Peptidase_S1_PA"/>
</dbReference>
<dbReference type="InterPro" id="IPR036055">
    <property type="entry name" value="LDL_receptor-like_sf"/>
</dbReference>
<keyword evidence="7 8" id="KW-1015">Disulfide bond</keyword>
<evidence type="ECO:0000256" key="5">
    <source>
        <dbReference type="ARBA" id="ARBA00022989"/>
    </source>
</evidence>
<name>A0A0Q9WU79_DROWI</name>
<dbReference type="Pfam" id="PF00057">
    <property type="entry name" value="Ldl_recept_a"/>
    <property type="match status" value="1"/>
</dbReference>
<evidence type="ECO:0000256" key="3">
    <source>
        <dbReference type="ARBA" id="ARBA00022692"/>
    </source>
</evidence>
<keyword evidence="9" id="KW-0768">Sushi</keyword>
<dbReference type="GO" id="GO:0005886">
    <property type="term" value="C:plasma membrane"/>
    <property type="evidence" value="ECO:0007669"/>
    <property type="project" value="TreeGrafter"/>
</dbReference>
<dbReference type="InterPro" id="IPR002172">
    <property type="entry name" value="LDrepeatLR_classA_rpt"/>
</dbReference>
<dbReference type="InterPro" id="IPR023415">
    <property type="entry name" value="LDLR_class-A_CS"/>
</dbReference>
<evidence type="ECO:0000256" key="2">
    <source>
        <dbReference type="ARBA" id="ARBA00004308"/>
    </source>
</evidence>
<dbReference type="SUPFAM" id="SSF57424">
    <property type="entry name" value="LDL receptor-like module"/>
    <property type="match status" value="1"/>
</dbReference>
<keyword evidence="3" id="KW-0812">Transmembrane</keyword>
<evidence type="ECO:0000256" key="9">
    <source>
        <dbReference type="PROSITE-ProRule" id="PRU00302"/>
    </source>
</evidence>
<evidence type="ECO:0000259" key="11">
    <source>
        <dbReference type="PROSITE" id="PS50923"/>
    </source>
</evidence>
<dbReference type="Proteomes" id="UP000007798">
    <property type="component" value="Unassembled WGS sequence"/>
</dbReference>
<organism evidence="12 13">
    <name type="scientific">Drosophila willistoni</name>
    <name type="common">Fruit fly</name>
    <dbReference type="NCBI Taxonomy" id="7260"/>
    <lineage>
        <taxon>Eukaryota</taxon>
        <taxon>Metazoa</taxon>
        <taxon>Ecdysozoa</taxon>
        <taxon>Arthropoda</taxon>
        <taxon>Hexapoda</taxon>
        <taxon>Insecta</taxon>
        <taxon>Pterygota</taxon>
        <taxon>Neoptera</taxon>
        <taxon>Endopterygota</taxon>
        <taxon>Diptera</taxon>
        <taxon>Brachycera</taxon>
        <taxon>Muscomorpha</taxon>
        <taxon>Ephydroidea</taxon>
        <taxon>Drosophilidae</taxon>
        <taxon>Drosophila</taxon>
        <taxon>Sophophora</taxon>
    </lineage>
</organism>
<protein>
    <recommendedName>
        <fullName evidence="11">Sushi domain-containing protein</fullName>
    </recommendedName>
</protein>
<dbReference type="PANTHER" id="PTHR24270">
    <property type="entry name" value="LOW-DENSITY LIPOPROTEIN RECEPTOR-RELATED"/>
    <property type="match status" value="1"/>
</dbReference>
<sequence length="382" mass="43223">MSKVCNGILDCNDGKDEDVEICSAVPCMNEAYRCSTGGCIRSDKVCDHIPDCGDGSDEMDDVCLEKKFWHKPITEEEKKPRPTSPDLTETDPGSETEETEIVVAEKSKWLRSFCKIEDDSGALIAEDYFTSNTYKTGAAVGKNGVVHVRCKSGYQLIGEEFKLCNGTHWNTYWPSCQRVCKLENKLNLQRECKTADELIDCEASPIILKDTEMKRGKYPQFKYMSSVTILSPYVVITNAHVFEESSIPEVNSTEPLLYAIAEGNHTKEFSPQDEHGYVLHNISQIHIASVTIKDAVYKLAILTVVQPFIFGPNLRPICLDFGVAYWNANNPNDWSAVGEIIWEPRNQRYYLTGYVATLDKEFHIKIFKNELIPFINLKEQNV</sequence>
<keyword evidence="4" id="KW-0677">Repeat</keyword>
<dbReference type="GO" id="GO:0016192">
    <property type="term" value="P:vesicle-mediated transport"/>
    <property type="evidence" value="ECO:0007669"/>
    <property type="project" value="UniProtKB-ARBA"/>
</dbReference>
<dbReference type="InterPro" id="IPR035976">
    <property type="entry name" value="Sushi/SCR/CCP_sf"/>
</dbReference>
<dbReference type="Gene3D" id="4.10.400.10">
    <property type="entry name" value="Low-density Lipoprotein Receptor"/>
    <property type="match status" value="1"/>
</dbReference>
<dbReference type="SUPFAM" id="SSF50494">
    <property type="entry name" value="Trypsin-like serine proteases"/>
    <property type="match status" value="1"/>
</dbReference>
<dbReference type="CDD" id="cd00112">
    <property type="entry name" value="LDLa"/>
    <property type="match status" value="1"/>
</dbReference>
<dbReference type="EMBL" id="CH964232">
    <property type="protein sequence ID" value="KRF99428.1"/>
    <property type="molecule type" value="Genomic_DNA"/>
</dbReference>
<evidence type="ECO:0000313" key="13">
    <source>
        <dbReference type="Proteomes" id="UP000007798"/>
    </source>
</evidence>
<feature type="disulfide bond" evidence="8">
    <location>
        <begin position="27"/>
        <end position="39"/>
    </location>
</feature>
<dbReference type="PROSITE" id="PS50923">
    <property type="entry name" value="SUSHI"/>
    <property type="match status" value="1"/>
</dbReference>
<evidence type="ECO:0000256" key="10">
    <source>
        <dbReference type="SAM" id="MobiDB-lite"/>
    </source>
</evidence>
<keyword evidence="6" id="KW-0472">Membrane</keyword>
<dbReference type="SMART" id="SM00192">
    <property type="entry name" value="LDLa"/>
    <property type="match status" value="1"/>
</dbReference>
<dbReference type="InterPro" id="IPR050685">
    <property type="entry name" value="LDLR"/>
</dbReference>
<evidence type="ECO:0000256" key="4">
    <source>
        <dbReference type="ARBA" id="ARBA00022737"/>
    </source>
</evidence>
<comment type="caution">
    <text evidence="9">Lacks conserved residue(s) required for the propagation of feature annotation.</text>
</comment>
<evidence type="ECO:0000256" key="7">
    <source>
        <dbReference type="ARBA" id="ARBA00023157"/>
    </source>
</evidence>
<accession>A0A0Q9WU79</accession>
<dbReference type="InterPro" id="IPR043504">
    <property type="entry name" value="Peptidase_S1_PA_chymotrypsin"/>
</dbReference>
<dbReference type="GO" id="GO:0012505">
    <property type="term" value="C:endomembrane system"/>
    <property type="evidence" value="ECO:0007669"/>
    <property type="project" value="UniProtKB-SubCell"/>
</dbReference>
<dbReference type="InterPro" id="IPR000436">
    <property type="entry name" value="Sushi_SCR_CCP_dom"/>
</dbReference>
<dbReference type="PROSITE" id="PS50068">
    <property type="entry name" value="LDLRA_2"/>
    <property type="match status" value="1"/>
</dbReference>
<reference evidence="12 13" key="1">
    <citation type="journal article" date="2007" name="Nature">
        <title>Evolution of genes and genomes on the Drosophila phylogeny.</title>
        <authorList>
            <consortium name="Drosophila 12 Genomes Consortium"/>
            <person name="Clark A.G."/>
            <person name="Eisen M.B."/>
            <person name="Smith D.R."/>
            <person name="Bergman C.M."/>
            <person name="Oliver B."/>
            <person name="Markow T.A."/>
            <person name="Kaufman T.C."/>
            <person name="Kellis M."/>
            <person name="Gelbart W."/>
            <person name="Iyer V.N."/>
            <person name="Pollard D.A."/>
            <person name="Sackton T.B."/>
            <person name="Larracuente A.M."/>
            <person name="Singh N.D."/>
            <person name="Abad J.P."/>
            <person name="Abt D.N."/>
            <person name="Adryan B."/>
            <person name="Aguade M."/>
            <person name="Akashi H."/>
            <person name="Anderson W.W."/>
            <person name="Aquadro C.F."/>
            <person name="Ardell D.H."/>
            <person name="Arguello R."/>
            <person name="Artieri C.G."/>
            <person name="Barbash D.A."/>
            <person name="Barker D."/>
            <person name="Barsanti P."/>
            <person name="Batterham P."/>
            <person name="Batzoglou S."/>
            <person name="Begun D."/>
            <person name="Bhutkar A."/>
            <person name="Blanco E."/>
            <person name="Bosak S.A."/>
            <person name="Bradley R.K."/>
            <person name="Brand A.D."/>
            <person name="Brent M.R."/>
            <person name="Brooks A.N."/>
            <person name="Brown R.H."/>
            <person name="Butlin R.K."/>
            <person name="Caggese C."/>
            <person name="Calvi B.R."/>
            <person name="Bernardo de Carvalho A."/>
            <person name="Caspi A."/>
            <person name="Castrezana S."/>
            <person name="Celniker S.E."/>
            <person name="Chang J.L."/>
            <person name="Chapple C."/>
            <person name="Chatterji S."/>
            <person name="Chinwalla A."/>
            <person name="Civetta A."/>
            <person name="Clifton S.W."/>
            <person name="Comeron J.M."/>
            <person name="Costello J.C."/>
            <person name="Coyne J.A."/>
            <person name="Daub J."/>
            <person name="David R.G."/>
            <person name="Delcher A.L."/>
            <person name="Delehaunty K."/>
            <person name="Do C.B."/>
            <person name="Ebling H."/>
            <person name="Edwards K."/>
            <person name="Eickbush T."/>
            <person name="Evans J.D."/>
            <person name="Filipski A."/>
            <person name="Findeiss S."/>
            <person name="Freyhult E."/>
            <person name="Fulton L."/>
            <person name="Fulton R."/>
            <person name="Garcia A.C."/>
            <person name="Gardiner A."/>
            <person name="Garfield D.A."/>
            <person name="Garvin B.E."/>
            <person name="Gibson G."/>
            <person name="Gilbert D."/>
            <person name="Gnerre S."/>
            <person name="Godfrey J."/>
            <person name="Good R."/>
            <person name="Gotea V."/>
            <person name="Gravely B."/>
            <person name="Greenberg A.J."/>
            <person name="Griffiths-Jones S."/>
            <person name="Gross S."/>
            <person name="Guigo R."/>
            <person name="Gustafson E.A."/>
            <person name="Haerty W."/>
            <person name="Hahn M.W."/>
            <person name="Halligan D.L."/>
            <person name="Halpern A.L."/>
            <person name="Halter G.M."/>
            <person name="Han M.V."/>
            <person name="Heger A."/>
            <person name="Hillier L."/>
            <person name="Hinrichs A.S."/>
            <person name="Holmes I."/>
            <person name="Hoskins R.A."/>
            <person name="Hubisz M.J."/>
            <person name="Hultmark D."/>
            <person name="Huntley M.A."/>
            <person name="Jaffe D.B."/>
            <person name="Jagadeeshan S."/>
            <person name="Jeck W.R."/>
            <person name="Johnson J."/>
            <person name="Jones C.D."/>
            <person name="Jordan W.C."/>
            <person name="Karpen G.H."/>
            <person name="Kataoka E."/>
            <person name="Keightley P.D."/>
            <person name="Kheradpour P."/>
            <person name="Kirkness E.F."/>
            <person name="Koerich L.B."/>
            <person name="Kristiansen K."/>
            <person name="Kudrna D."/>
            <person name="Kulathinal R.J."/>
            <person name="Kumar S."/>
            <person name="Kwok R."/>
            <person name="Lander E."/>
            <person name="Langley C.H."/>
            <person name="Lapoint R."/>
            <person name="Lazzaro B.P."/>
            <person name="Lee S.J."/>
            <person name="Levesque L."/>
            <person name="Li R."/>
            <person name="Lin C.F."/>
            <person name="Lin M.F."/>
            <person name="Lindblad-Toh K."/>
            <person name="Llopart A."/>
            <person name="Long M."/>
            <person name="Low L."/>
            <person name="Lozovsky E."/>
            <person name="Lu J."/>
            <person name="Luo M."/>
            <person name="Machado C.A."/>
            <person name="Makalowski W."/>
            <person name="Marzo M."/>
            <person name="Matsuda M."/>
            <person name="Matzkin L."/>
            <person name="McAllister B."/>
            <person name="McBride C.S."/>
            <person name="McKernan B."/>
            <person name="McKernan K."/>
            <person name="Mendez-Lago M."/>
            <person name="Minx P."/>
            <person name="Mollenhauer M.U."/>
            <person name="Montooth K."/>
            <person name="Mount S.M."/>
            <person name="Mu X."/>
            <person name="Myers E."/>
            <person name="Negre B."/>
            <person name="Newfeld S."/>
            <person name="Nielsen R."/>
            <person name="Noor M.A."/>
            <person name="O'Grady P."/>
            <person name="Pachter L."/>
            <person name="Papaceit M."/>
            <person name="Parisi M.J."/>
            <person name="Parisi M."/>
            <person name="Parts L."/>
            <person name="Pedersen J.S."/>
            <person name="Pesole G."/>
            <person name="Phillippy A.M."/>
            <person name="Ponting C.P."/>
            <person name="Pop M."/>
            <person name="Porcelli D."/>
            <person name="Powell J.R."/>
            <person name="Prohaska S."/>
            <person name="Pruitt K."/>
            <person name="Puig M."/>
            <person name="Quesneville H."/>
            <person name="Ram K.R."/>
            <person name="Rand D."/>
            <person name="Rasmussen M.D."/>
            <person name="Reed L.K."/>
            <person name="Reenan R."/>
            <person name="Reily A."/>
            <person name="Remington K.A."/>
            <person name="Rieger T.T."/>
            <person name="Ritchie M.G."/>
            <person name="Robin C."/>
            <person name="Rogers Y.H."/>
            <person name="Rohde C."/>
            <person name="Rozas J."/>
            <person name="Rubenfield M.J."/>
            <person name="Ruiz A."/>
            <person name="Russo S."/>
            <person name="Salzberg S.L."/>
            <person name="Sanchez-Gracia A."/>
            <person name="Saranga D.J."/>
            <person name="Sato H."/>
            <person name="Schaeffer S.W."/>
            <person name="Schatz M.C."/>
            <person name="Schlenke T."/>
            <person name="Schwartz R."/>
            <person name="Segarra C."/>
            <person name="Singh R.S."/>
            <person name="Sirot L."/>
            <person name="Sirota M."/>
            <person name="Sisneros N.B."/>
            <person name="Smith C.D."/>
            <person name="Smith T.F."/>
            <person name="Spieth J."/>
            <person name="Stage D.E."/>
            <person name="Stark A."/>
            <person name="Stephan W."/>
            <person name="Strausberg R.L."/>
            <person name="Strempel S."/>
            <person name="Sturgill D."/>
            <person name="Sutton G."/>
            <person name="Sutton G.G."/>
            <person name="Tao W."/>
            <person name="Teichmann S."/>
            <person name="Tobari Y.N."/>
            <person name="Tomimura Y."/>
            <person name="Tsolas J.M."/>
            <person name="Valente V.L."/>
            <person name="Venter E."/>
            <person name="Venter J.C."/>
            <person name="Vicario S."/>
            <person name="Vieira F.G."/>
            <person name="Vilella A.J."/>
            <person name="Villasante A."/>
            <person name="Walenz B."/>
            <person name="Wang J."/>
            <person name="Wasserman M."/>
            <person name="Watts T."/>
            <person name="Wilson D."/>
            <person name="Wilson R.K."/>
            <person name="Wing R.A."/>
            <person name="Wolfner M.F."/>
            <person name="Wong A."/>
            <person name="Wong G.K."/>
            <person name="Wu C.I."/>
            <person name="Wu G."/>
            <person name="Yamamoto D."/>
            <person name="Yang H.P."/>
            <person name="Yang S.P."/>
            <person name="Yorke J.A."/>
            <person name="Yoshida K."/>
            <person name="Zdobnov E."/>
            <person name="Zhang P."/>
            <person name="Zhang Y."/>
            <person name="Zimin A.V."/>
            <person name="Baldwin J."/>
            <person name="Abdouelleil A."/>
            <person name="Abdulkadir J."/>
            <person name="Abebe A."/>
            <person name="Abera B."/>
            <person name="Abreu J."/>
            <person name="Acer S.C."/>
            <person name="Aftuck L."/>
            <person name="Alexander A."/>
            <person name="An P."/>
            <person name="Anderson E."/>
            <person name="Anderson S."/>
            <person name="Arachi H."/>
            <person name="Azer M."/>
            <person name="Bachantsang P."/>
            <person name="Barry A."/>
            <person name="Bayul T."/>
            <person name="Berlin A."/>
            <person name="Bessette D."/>
            <person name="Bloom T."/>
            <person name="Blye J."/>
            <person name="Boguslavskiy L."/>
            <person name="Bonnet C."/>
            <person name="Boukhgalter B."/>
            <person name="Bourzgui I."/>
            <person name="Brown A."/>
            <person name="Cahill P."/>
            <person name="Channer S."/>
            <person name="Cheshatsang Y."/>
            <person name="Chuda L."/>
            <person name="Citroen M."/>
            <person name="Collymore A."/>
            <person name="Cooke P."/>
            <person name="Costello M."/>
            <person name="D'Aco K."/>
            <person name="Daza R."/>
            <person name="De Haan G."/>
            <person name="DeGray S."/>
            <person name="DeMaso C."/>
            <person name="Dhargay N."/>
            <person name="Dooley K."/>
            <person name="Dooley E."/>
            <person name="Doricent M."/>
            <person name="Dorje P."/>
            <person name="Dorjee K."/>
            <person name="Dupes A."/>
            <person name="Elong R."/>
            <person name="Falk J."/>
            <person name="Farina A."/>
            <person name="Faro S."/>
            <person name="Ferguson D."/>
            <person name="Fisher S."/>
            <person name="Foley C.D."/>
            <person name="Franke A."/>
            <person name="Friedrich D."/>
            <person name="Gadbois L."/>
            <person name="Gearin G."/>
            <person name="Gearin C.R."/>
            <person name="Giannoukos G."/>
            <person name="Goode T."/>
            <person name="Graham J."/>
            <person name="Grandbois E."/>
            <person name="Grewal S."/>
            <person name="Gyaltsen K."/>
            <person name="Hafez N."/>
            <person name="Hagos B."/>
            <person name="Hall J."/>
            <person name="Henson C."/>
            <person name="Hollinger A."/>
            <person name="Honan T."/>
            <person name="Huard M.D."/>
            <person name="Hughes L."/>
            <person name="Hurhula B."/>
            <person name="Husby M.E."/>
            <person name="Kamat A."/>
            <person name="Kanga B."/>
            <person name="Kashin S."/>
            <person name="Khazanovich D."/>
            <person name="Kisner P."/>
            <person name="Lance K."/>
            <person name="Lara M."/>
            <person name="Lee W."/>
            <person name="Lennon N."/>
            <person name="Letendre F."/>
            <person name="LeVine R."/>
            <person name="Lipovsky A."/>
            <person name="Liu X."/>
            <person name="Liu J."/>
            <person name="Liu S."/>
            <person name="Lokyitsang T."/>
            <person name="Lokyitsang Y."/>
            <person name="Lubonja R."/>
            <person name="Lui A."/>
            <person name="MacDonald P."/>
            <person name="Magnisalis V."/>
            <person name="Maru K."/>
            <person name="Matthews C."/>
            <person name="McCusker W."/>
            <person name="McDonough S."/>
            <person name="Mehta T."/>
            <person name="Meldrim J."/>
            <person name="Meneus L."/>
            <person name="Mihai O."/>
            <person name="Mihalev A."/>
            <person name="Mihova T."/>
            <person name="Mittelman R."/>
            <person name="Mlenga V."/>
            <person name="Montmayeur A."/>
            <person name="Mulrain L."/>
            <person name="Navidi A."/>
            <person name="Naylor J."/>
            <person name="Negash T."/>
            <person name="Nguyen T."/>
            <person name="Nguyen N."/>
            <person name="Nicol R."/>
            <person name="Norbu C."/>
            <person name="Norbu N."/>
            <person name="Novod N."/>
            <person name="O'Neill B."/>
            <person name="Osman S."/>
            <person name="Markiewicz E."/>
            <person name="Oyono O.L."/>
            <person name="Patti C."/>
            <person name="Phunkhang P."/>
            <person name="Pierre F."/>
            <person name="Priest M."/>
            <person name="Raghuraman S."/>
            <person name="Rege F."/>
            <person name="Reyes R."/>
            <person name="Rise C."/>
            <person name="Rogov P."/>
            <person name="Ross K."/>
            <person name="Ryan E."/>
            <person name="Settipalli S."/>
            <person name="Shea T."/>
            <person name="Sherpa N."/>
            <person name="Shi L."/>
            <person name="Shih D."/>
            <person name="Sparrow T."/>
            <person name="Spaulding J."/>
            <person name="Stalker J."/>
            <person name="Stange-Thomann N."/>
            <person name="Stavropoulos S."/>
            <person name="Stone C."/>
            <person name="Strader C."/>
            <person name="Tesfaye S."/>
            <person name="Thomson T."/>
            <person name="Thoulutsang Y."/>
            <person name="Thoulutsang D."/>
            <person name="Topham K."/>
            <person name="Topping I."/>
            <person name="Tsamla T."/>
            <person name="Vassiliev H."/>
            <person name="Vo A."/>
            <person name="Wangchuk T."/>
            <person name="Wangdi T."/>
            <person name="Weiand M."/>
            <person name="Wilkinson J."/>
            <person name="Wilson A."/>
            <person name="Yadav S."/>
            <person name="Young G."/>
            <person name="Yu Q."/>
            <person name="Zembek L."/>
            <person name="Zhong D."/>
            <person name="Zimmer A."/>
            <person name="Zwirko Z."/>
            <person name="Jaffe D.B."/>
            <person name="Alvarez P."/>
            <person name="Brockman W."/>
            <person name="Butler J."/>
            <person name="Chin C."/>
            <person name="Gnerre S."/>
            <person name="Grabherr M."/>
            <person name="Kleber M."/>
            <person name="Mauceli E."/>
            <person name="MacCallum I."/>
        </authorList>
    </citation>
    <scope>NUCLEOTIDE SEQUENCE [LARGE SCALE GENOMIC DNA]</scope>
    <source>
        <strain evidence="13">Tucson 14030-0811.24</strain>
    </source>
</reference>
<dbReference type="OrthoDB" id="2019384at2759"/>
<gene>
    <name evidence="12" type="primary">Dwil\GK27798</name>
    <name evidence="12" type="ORF">Dwil_GK27798</name>
</gene>
<dbReference type="PROSITE" id="PS01209">
    <property type="entry name" value="LDLRA_1"/>
    <property type="match status" value="1"/>
</dbReference>
<evidence type="ECO:0000313" key="12">
    <source>
        <dbReference type="EMBL" id="KRF99428.1"/>
    </source>
</evidence>
<dbReference type="InParanoid" id="A0A0Q9WU79"/>
<feature type="disulfide bond" evidence="8">
    <location>
        <begin position="34"/>
        <end position="52"/>
    </location>
</feature>
<keyword evidence="13" id="KW-1185">Reference proteome</keyword>
<feature type="region of interest" description="Disordered" evidence="10">
    <location>
        <begin position="74"/>
        <end position="100"/>
    </location>
</feature>
<dbReference type="SUPFAM" id="SSF57535">
    <property type="entry name" value="Complement control module/SCR domain"/>
    <property type="match status" value="1"/>
</dbReference>
<evidence type="ECO:0000256" key="6">
    <source>
        <dbReference type="ARBA" id="ARBA00023136"/>
    </source>
</evidence>
<comment type="subcellular location">
    <subcellularLocation>
        <location evidence="2">Endomembrane system</location>
    </subcellularLocation>
    <subcellularLocation>
        <location evidence="1">Membrane</location>
        <topology evidence="1">Single-pass membrane protein</topology>
    </subcellularLocation>
</comment>
<proteinExistence type="predicted"/>
<dbReference type="AlphaFoldDB" id="A0A0Q9WU79"/>
<keyword evidence="5" id="KW-1133">Transmembrane helix</keyword>